<dbReference type="GO" id="GO:0006310">
    <property type="term" value="P:DNA recombination"/>
    <property type="evidence" value="ECO:0007669"/>
    <property type="project" value="TreeGrafter"/>
</dbReference>
<evidence type="ECO:0000256" key="8">
    <source>
        <dbReference type="ARBA" id="ARBA00031985"/>
    </source>
</evidence>
<comment type="caution">
    <text evidence="14">The sequence shown here is derived from an EMBL/GenBank/DDBJ whole genome shotgun (WGS) entry which is preliminary data.</text>
</comment>
<evidence type="ECO:0000256" key="4">
    <source>
        <dbReference type="ARBA" id="ARBA00023029"/>
    </source>
</evidence>
<dbReference type="SMART" id="SM00493">
    <property type="entry name" value="TOPRIM"/>
    <property type="match status" value="1"/>
</dbReference>
<dbReference type="Proteomes" id="UP000637061">
    <property type="component" value="Unassembled WGS sequence"/>
</dbReference>
<protein>
    <recommendedName>
        <fullName evidence="3">DNA topoisomerase</fullName>
        <ecNumber evidence="3">5.6.2.1</ecNumber>
    </recommendedName>
    <alternativeName>
        <fullName evidence="10">Omega-protein</fullName>
    </alternativeName>
    <alternativeName>
        <fullName evidence="9">Relaxing enzyme</fullName>
    </alternativeName>
    <alternativeName>
        <fullName evidence="7">Swivelase</fullName>
    </alternativeName>
    <alternativeName>
        <fullName evidence="8">Untwisting enzyme</fullName>
    </alternativeName>
</protein>
<reference evidence="14" key="1">
    <citation type="submission" date="2020-12" db="EMBL/GenBank/DDBJ databases">
        <title>Enhanced detection system for hospital associated transmission using whole genome sequencing surveillance.</title>
        <authorList>
            <person name="Harrison L.H."/>
            <person name="Van Tyne D."/>
            <person name="Marsh J.W."/>
            <person name="Griffith M.P."/>
            <person name="Snyder D.J."/>
            <person name="Cooper V.S."/>
            <person name="Mustapha M."/>
        </authorList>
    </citation>
    <scope>NUCLEOTIDE SEQUENCE</scope>
    <source>
        <strain evidence="14">PSB00042</strain>
    </source>
</reference>
<dbReference type="InterPro" id="IPR003602">
    <property type="entry name" value="Topo_IA_DNA-bd_dom"/>
</dbReference>
<feature type="compositionally biased region" description="Low complexity" evidence="11">
    <location>
        <begin position="851"/>
        <end position="862"/>
    </location>
</feature>
<dbReference type="InterPro" id="IPR023405">
    <property type="entry name" value="Topo_IA_core_domain"/>
</dbReference>
<dbReference type="PROSITE" id="PS50880">
    <property type="entry name" value="TOPRIM"/>
    <property type="match status" value="1"/>
</dbReference>
<evidence type="ECO:0000256" key="5">
    <source>
        <dbReference type="ARBA" id="ARBA00023125"/>
    </source>
</evidence>
<dbReference type="GO" id="GO:0003917">
    <property type="term" value="F:DNA topoisomerase type I (single strand cut, ATP-independent) activity"/>
    <property type="evidence" value="ECO:0007669"/>
    <property type="project" value="UniProtKB-EC"/>
</dbReference>
<evidence type="ECO:0000256" key="7">
    <source>
        <dbReference type="ARBA" id="ARBA00030003"/>
    </source>
</evidence>
<dbReference type="InterPro" id="IPR000380">
    <property type="entry name" value="Topo_IA"/>
</dbReference>
<evidence type="ECO:0000256" key="1">
    <source>
        <dbReference type="ARBA" id="ARBA00000213"/>
    </source>
</evidence>
<gene>
    <name evidence="14" type="ORF">JEU22_03420</name>
</gene>
<dbReference type="SMART" id="SM00436">
    <property type="entry name" value="TOP1Bc"/>
    <property type="match status" value="1"/>
</dbReference>
<evidence type="ECO:0000256" key="6">
    <source>
        <dbReference type="ARBA" id="ARBA00023235"/>
    </source>
</evidence>
<dbReference type="PROSITE" id="PS52039">
    <property type="entry name" value="TOPO_IA_2"/>
    <property type="match status" value="1"/>
</dbReference>
<dbReference type="GO" id="GO:0006265">
    <property type="term" value="P:DNA topological change"/>
    <property type="evidence" value="ECO:0007669"/>
    <property type="project" value="InterPro"/>
</dbReference>
<sequence>MSKPMAEAMGWVRTARGFEGKLNGDDVVLTHARGHLLTMEDPDDVDPELGWNNPFKLAPIPRAIRIVPIIEEQKSGENKELSQDRLKAIGHALKDADEVILATDADREGEYIGWLILEHFGFKKKVRRCWLGEGMDEVSMRKALQNLLPAESKKSLARAAEARARCDYAYMYLVRLLTYYGRRGVLGDHLGRGQGRESVVSAGRVQSAALYMIYKREMEITNFVPKTFFNIFGNFGIEGVTLESEYLPRVTQEIVDADPPGIIWEAQGTESENKLPKARFTGVKEVQDFKARLLAKAADAKVAEYKEGKKEKSPPITHDLVSAKAALSKKCGINGDVAQLVIEDLYEQGFISYPRTAHGELPNNLYEPAERDTRLKCVMGLPGLSAAAQRALDIHAGSDKQYKAFKPAVFVSKKLEHHGLIPSNKPVNASALMRMTPRKQVNNRVLHTGLHMAEAYTIIAESYVTAMLPPAVFATQRIVFVVPTQDMMGEPQARFSANASRVVDPGYLGIMNLKSDEATNLPKLQNGASAVVEEVVLKEGTTKKPSRYSESNFERALQKAAKEVDDPELRAFMADGSNKPEGIGTPATRKDIVPTLKARGYIKSDNKGVFFLEPKGKEYIEFQADCQEHWMYKIETTAEWEGKLQDMAELEDDESAIAMRDAFVEETLSNIEGYIKRINERYSKVELKLLPRVASVVTDRMKAAIKSIAERKGITLPRGILTDPKKASEFLNEHAPKSSDDGNGGSSAPSDAQLSFLAKVEAAIGIKASDEVKADRKLLSDFLNTHKDAMSATPPSEAQIKFAKSLAAKLPADQQPPESVYQRMDECRKFIDKHKNAAGGSKGGSSGGARGSARQSSTKGKR</sequence>
<dbReference type="PANTHER" id="PTHR11390:SF21">
    <property type="entry name" value="DNA TOPOISOMERASE 3-ALPHA"/>
    <property type="match status" value="1"/>
</dbReference>
<dbReference type="Gene3D" id="1.10.460.10">
    <property type="entry name" value="Topoisomerase I, domain 2"/>
    <property type="match status" value="1"/>
</dbReference>
<dbReference type="InterPro" id="IPR003601">
    <property type="entry name" value="Topo_IA_2"/>
</dbReference>
<evidence type="ECO:0000259" key="13">
    <source>
        <dbReference type="PROSITE" id="PS52039"/>
    </source>
</evidence>
<organism evidence="14 15">
    <name type="scientific">Pseudomonas putida</name>
    <name type="common">Arthrobacter siderocapsulatus</name>
    <dbReference type="NCBI Taxonomy" id="303"/>
    <lineage>
        <taxon>Bacteria</taxon>
        <taxon>Pseudomonadati</taxon>
        <taxon>Pseudomonadota</taxon>
        <taxon>Gammaproteobacteria</taxon>
        <taxon>Pseudomonadales</taxon>
        <taxon>Pseudomonadaceae</taxon>
        <taxon>Pseudomonas</taxon>
    </lineage>
</organism>
<dbReference type="SUPFAM" id="SSF56712">
    <property type="entry name" value="Prokaryotic type I DNA topoisomerase"/>
    <property type="match status" value="1"/>
</dbReference>
<dbReference type="Pfam" id="PF01131">
    <property type="entry name" value="Topoisom_bac"/>
    <property type="match status" value="1"/>
</dbReference>
<evidence type="ECO:0000256" key="3">
    <source>
        <dbReference type="ARBA" id="ARBA00012891"/>
    </source>
</evidence>
<keyword evidence="5" id="KW-0238">DNA-binding</keyword>
<dbReference type="PANTHER" id="PTHR11390">
    <property type="entry name" value="PROKARYOTIC DNA TOPOISOMERASE"/>
    <property type="match status" value="1"/>
</dbReference>
<evidence type="ECO:0000313" key="14">
    <source>
        <dbReference type="EMBL" id="MBI6882952.1"/>
    </source>
</evidence>
<feature type="domain" description="Toprim" evidence="12">
    <location>
        <begin position="1"/>
        <end position="132"/>
    </location>
</feature>
<feature type="domain" description="Topo IA-type catalytic" evidence="13">
    <location>
        <begin position="153"/>
        <end position="679"/>
    </location>
</feature>
<comment type="catalytic activity">
    <reaction evidence="1">
        <text>ATP-independent breakage of single-stranded DNA, followed by passage and rejoining.</text>
        <dbReference type="EC" id="5.6.2.1"/>
    </reaction>
</comment>
<feature type="region of interest" description="Disordered" evidence="11">
    <location>
        <begin position="831"/>
        <end position="862"/>
    </location>
</feature>
<dbReference type="InterPro" id="IPR013824">
    <property type="entry name" value="Topo_IA_cen_sub1"/>
</dbReference>
<evidence type="ECO:0000256" key="2">
    <source>
        <dbReference type="ARBA" id="ARBA00009446"/>
    </source>
</evidence>
<proteinExistence type="inferred from homology"/>
<dbReference type="EMBL" id="JAEHTE010000002">
    <property type="protein sequence ID" value="MBI6882952.1"/>
    <property type="molecule type" value="Genomic_DNA"/>
</dbReference>
<dbReference type="EC" id="5.6.2.1" evidence="3"/>
<dbReference type="InterPro" id="IPR013497">
    <property type="entry name" value="Topo_IA_cen"/>
</dbReference>
<dbReference type="GO" id="GO:0006281">
    <property type="term" value="P:DNA repair"/>
    <property type="evidence" value="ECO:0007669"/>
    <property type="project" value="TreeGrafter"/>
</dbReference>
<dbReference type="Gene3D" id="2.70.20.10">
    <property type="entry name" value="Topoisomerase I, domain 3"/>
    <property type="match status" value="1"/>
</dbReference>
<evidence type="ECO:0000259" key="12">
    <source>
        <dbReference type="PROSITE" id="PS50880"/>
    </source>
</evidence>
<keyword evidence="6 14" id="KW-0413">Isomerase</keyword>
<dbReference type="Gene3D" id="1.10.290.10">
    <property type="entry name" value="Topoisomerase I, domain 4"/>
    <property type="match status" value="1"/>
</dbReference>
<dbReference type="InterPro" id="IPR006171">
    <property type="entry name" value="TOPRIM_dom"/>
</dbReference>
<evidence type="ECO:0000256" key="11">
    <source>
        <dbReference type="SAM" id="MobiDB-lite"/>
    </source>
</evidence>
<name>A0A8I1JGM2_PSEPU</name>
<evidence type="ECO:0000256" key="9">
    <source>
        <dbReference type="ARBA" id="ARBA00032235"/>
    </source>
</evidence>
<evidence type="ECO:0000313" key="15">
    <source>
        <dbReference type="Proteomes" id="UP000637061"/>
    </source>
</evidence>
<dbReference type="GO" id="GO:0043597">
    <property type="term" value="C:cytoplasmic replication fork"/>
    <property type="evidence" value="ECO:0007669"/>
    <property type="project" value="TreeGrafter"/>
</dbReference>
<dbReference type="SMART" id="SM00437">
    <property type="entry name" value="TOP1Ac"/>
    <property type="match status" value="1"/>
</dbReference>
<dbReference type="AlphaFoldDB" id="A0A8I1JGM2"/>
<dbReference type="GO" id="GO:0003677">
    <property type="term" value="F:DNA binding"/>
    <property type="evidence" value="ECO:0007669"/>
    <property type="project" value="UniProtKB-KW"/>
</dbReference>
<dbReference type="PRINTS" id="PR00417">
    <property type="entry name" value="PRTPISMRASEI"/>
</dbReference>
<dbReference type="InterPro" id="IPR013825">
    <property type="entry name" value="Topo_IA_cen_sub2"/>
</dbReference>
<comment type="similarity">
    <text evidence="2">Belongs to the type IA topoisomerase family.</text>
</comment>
<dbReference type="Gene3D" id="3.40.50.140">
    <property type="match status" value="1"/>
</dbReference>
<keyword evidence="4" id="KW-0799">Topoisomerase</keyword>
<evidence type="ECO:0000256" key="10">
    <source>
        <dbReference type="ARBA" id="ARBA00032877"/>
    </source>
</evidence>
<accession>A0A8I1JGM2</accession>
<dbReference type="Pfam" id="PF01751">
    <property type="entry name" value="Toprim"/>
    <property type="match status" value="1"/>
</dbReference>
<dbReference type="InterPro" id="IPR013826">
    <property type="entry name" value="Topo_IA_cen_sub3"/>
</dbReference>
<feature type="compositionally biased region" description="Gly residues" evidence="11">
    <location>
        <begin position="840"/>
        <end position="850"/>
    </location>
</feature>